<organism evidence="2 3">
    <name type="scientific">Plasticicumulans lactativorans</name>
    <dbReference type="NCBI Taxonomy" id="1133106"/>
    <lineage>
        <taxon>Bacteria</taxon>
        <taxon>Pseudomonadati</taxon>
        <taxon>Pseudomonadota</taxon>
        <taxon>Gammaproteobacteria</taxon>
        <taxon>Candidatus Competibacteraceae</taxon>
        <taxon>Plasticicumulans</taxon>
    </lineage>
</organism>
<reference evidence="2 3" key="1">
    <citation type="submission" date="2019-03" db="EMBL/GenBank/DDBJ databases">
        <title>Genomic Encyclopedia of Type Strains, Phase IV (KMG-IV): sequencing the most valuable type-strain genomes for metagenomic binning, comparative biology and taxonomic classification.</title>
        <authorList>
            <person name="Goeker M."/>
        </authorList>
    </citation>
    <scope>NUCLEOTIDE SEQUENCE [LARGE SCALE GENOMIC DNA]</scope>
    <source>
        <strain evidence="2 3">DSM 25287</strain>
    </source>
</reference>
<protein>
    <recommendedName>
        <fullName evidence="4">Oxidoreductase molybdopterin-binding domain-containing protein</fullName>
    </recommendedName>
</protein>
<name>A0A4R2L596_9GAMM</name>
<keyword evidence="3" id="KW-1185">Reference proteome</keyword>
<dbReference type="Proteomes" id="UP000295765">
    <property type="component" value="Unassembled WGS sequence"/>
</dbReference>
<dbReference type="EMBL" id="SLWY01000011">
    <property type="protein sequence ID" value="TCO80962.1"/>
    <property type="molecule type" value="Genomic_DNA"/>
</dbReference>
<sequence>MRTAAAEGINPSRRRCLRVLACAWLFGPAALAAAAGAAPAPVQATPLPAPQGRPLLRVRGAISVHNTAEGAAAFDRTQIDALPVETIRTRTPWTDGVVAFEGPMLTDVLARVGAEGRMLELTALNGYVAQVPVEDAERYRPVLALRADGHTLGVRERGPLWLIYPWDDFAELRTESIYRRAVWQLSEIVVEP</sequence>
<evidence type="ECO:0000313" key="2">
    <source>
        <dbReference type="EMBL" id="TCO80962.1"/>
    </source>
</evidence>
<dbReference type="SUPFAM" id="SSF56524">
    <property type="entry name" value="Oxidoreductase molybdopterin-binding domain"/>
    <property type="match status" value="1"/>
</dbReference>
<accession>A0A4R2L596</accession>
<feature type="chain" id="PRO_5020277213" description="Oxidoreductase molybdopterin-binding domain-containing protein" evidence="1">
    <location>
        <begin position="33"/>
        <end position="192"/>
    </location>
</feature>
<proteinExistence type="predicted"/>
<evidence type="ECO:0000256" key="1">
    <source>
        <dbReference type="SAM" id="SignalP"/>
    </source>
</evidence>
<keyword evidence="1" id="KW-0732">Signal</keyword>
<dbReference type="Gene3D" id="3.90.420.10">
    <property type="entry name" value="Oxidoreductase, molybdopterin-binding domain"/>
    <property type="match status" value="1"/>
</dbReference>
<dbReference type="RefSeq" id="WP_243662642.1">
    <property type="nucleotide sequence ID" value="NZ_SLWY01000011.1"/>
</dbReference>
<comment type="caution">
    <text evidence="2">The sequence shown here is derived from an EMBL/GenBank/DDBJ whole genome shotgun (WGS) entry which is preliminary data.</text>
</comment>
<feature type="signal peptide" evidence="1">
    <location>
        <begin position="1"/>
        <end position="32"/>
    </location>
</feature>
<gene>
    <name evidence="2" type="ORF">EV699_111163</name>
</gene>
<dbReference type="AlphaFoldDB" id="A0A4R2L596"/>
<dbReference type="InterPro" id="IPR036374">
    <property type="entry name" value="OxRdtase_Mopterin-bd_sf"/>
</dbReference>
<evidence type="ECO:0008006" key="4">
    <source>
        <dbReference type="Google" id="ProtNLM"/>
    </source>
</evidence>
<evidence type="ECO:0000313" key="3">
    <source>
        <dbReference type="Proteomes" id="UP000295765"/>
    </source>
</evidence>